<evidence type="ECO:0000256" key="1">
    <source>
        <dbReference type="ARBA" id="ARBA00045876"/>
    </source>
</evidence>
<dbReference type="InterPro" id="IPR004155">
    <property type="entry name" value="PBS_lyase_HEAT"/>
</dbReference>
<dbReference type="GO" id="GO:0016491">
    <property type="term" value="F:oxidoreductase activity"/>
    <property type="evidence" value="ECO:0007669"/>
    <property type="project" value="TreeGrafter"/>
</dbReference>
<dbReference type="SUPFAM" id="SSF48371">
    <property type="entry name" value="ARM repeat"/>
    <property type="match status" value="1"/>
</dbReference>
<name>A0A831RVV4_9GAMM</name>
<comment type="caution">
    <text evidence="3">The sequence shown here is derived from an EMBL/GenBank/DDBJ whole genome shotgun (WGS) entry which is preliminary data.</text>
</comment>
<dbReference type="PANTHER" id="PTHR12697:SF5">
    <property type="entry name" value="DEOXYHYPUSINE HYDROXYLASE"/>
    <property type="match status" value="1"/>
</dbReference>
<accession>A0A831RVV4</accession>
<dbReference type="InterPro" id="IPR011989">
    <property type="entry name" value="ARM-like"/>
</dbReference>
<dbReference type="EMBL" id="DRLF01000024">
    <property type="protein sequence ID" value="HEC05338.1"/>
    <property type="molecule type" value="Genomic_DNA"/>
</dbReference>
<dbReference type="AlphaFoldDB" id="A0A831RVV4"/>
<organism evidence="3">
    <name type="scientific">Thiolapillus brandeum</name>
    <dbReference type="NCBI Taxonomy" id="1076588"/>
    <lineage>
        <taxon>Bacteria</taxon>
        <taxon>Pseudomonadati</taxon>
        <taxon>Pseudomonadota</taxon>
        <taxon>Gammaproteobacteria</taxon>
        <taxon>Chromatiales</taxon>
        <taxon>Sedimenticolaceae</taxon>
        <taxon>Thiolapillus</taxon>
    </lineage>
</organism>
<dbReference type="PROSITE" id="PS50077">
    <property type="entry name" value="HEAT_REPEAT"/>
    <property type="match status" value="2"/>
</dbReference>
<dbReference type="SMART" id="SM00567">
    <property type="entry name" value="EZ_HEAT"/>
    <property type="match status" value="12"/>
</dbReference>
<protein>
    <submittedName>
        <fullName evidence="3">HEAT repeat domain-containing protein</fullName>
    </submittedName>
</protein>
<evidence type="ECO:0000256" key="2">
    <source>
        <dbReference type="SAM" id="MobiDB-lite"/>
    </source>
</evidence>
<reference evidence="3" key="1">
    <citation type="journal article" date="2020" name="mSystems">
        <title>Genome- and Community-Level Interaction Insights into Carbon Utilization and Element Cycling Functions of Hydrothermarchaeota in Hydrothermal Sediment.</title>
        <authorList>
            <person name="Zhou Z."/>
            <person name="Liu Y."/>
            <person name="Xu W."/>
            <person name="Pan J."/>
            <person name="Luo Z.H."/>
            <person name="Li M."/>
        </authorList>
    </citation>
    <scope>NUCLEOTIDE SEQUENCE [LARGE SCALE GENOMIC DNA]</scope>
    <source>
        <strain evidence="3">HyVt-458</strain>
    </source>
</reference>
<comment type="function">
    <text evidence="1">Catalyzes the hydroxylation of the N(6)-(4-aminobutyl)-L-lysine intermediate produced by deoxyhypusine synthase/DHPS on a critical lysine of the eukaryotic translation initiation factor 5A/eIF-5A. This is the second step of the post-translational modification of that lysine into an unusual amino acid residue named hypusine. Hypusination is unique to mature eIF-5A factor and is essential for its function.</text>
</comment>
<dbReference type="InterPro" id="IPR016024">
    <property type="entry name" value="ARM-type_fold"/>
</dbReference>
<dbReference type="Pfam" id="PF13646">
    <property type="entry name" value="HEAT_2"/>
    <property type="match status" value="3"/>
</dbReference>
<dbReference type="Gene3D" id="1.25.10.10">
    <property type="entry name" value="Leucine-rich Repeat Variant"/>
    <property type="match status" value="4"/>
</dbReference>
<sequence>MTTYKETVDTLCQLLQSGDEADRCYAARTLGLLKDTASVETLIERLKDEDLDVAIDAAEALGNIGSPEAIPALIESLENDPSGEVCTMIATALGRIGAAEAVDPLLKICLERPEDMEWDDDWDTWWDVQKAAVTALGSLRAEKAVDSLAALIDDETQQDMEPTLLNTLIRISDNGESLVIGRLQNQDSLPIHRRRAAHALALSSSGNATRALGRALTDPAPDVRAEAALSLARQNATSYLSALTLLLRDPDGEVRHAALKAITELARNSGSTPEMEDVFQTMLTDPDPGVRAILYNVLLPVVGSTALSEQNFQAVLACTSDSHAEAASAACALLGANGNPGALDKLLQIAADSSAHPMVRREAATAIGKLGRIDSRVLNTLEQAITDQQQVVRLAALAALMELEKTGQVTPEEQEDRTAPLPHPLDIILGALQGEITIPQPATPPVEVTLDTQVENPEADQEPGAAENEEAAENAAPELELPETPAEIVAEGDVAPAMSTLDAIAMANVETMMRTGHPEKEIQDEITQEYLEIVEDNKELMQRMRSNRKIDAQEDIRRLAAHILAETDRAEVLQTLIQALNDDAAIVRREAAASIGLLAQRNPQMEALSDAVGTLITQLAIGDLDQKITSARALSHIGNRAALIPLTEALTAPEFTLRVAAIEALVHLSLNSQDPAEADHMVVRDVPPLSIARKLMERLEDKEMAVRVAAARGLAEILQPLQEESFTRKAVEKIIDGVTLGTGEEARLIGRALRRFDTDLANSILLANLKQADDSVKRSVFIEMIEELLTERDNPEQAA</sequence>
<gene>
    <name evidence="3" type="ORF">ENJ12_00670</name>
</gene>
<dbReference type="PANTHER" id="PTHR12697">
    <property type="entry name" value="PBS LYASE HEAT-LIKE PROTEIN"/>
    <property type="match status" value="1"/>
</dbReference>
<evidence type="ECO:0000313" key="3">
    <source>
        <dbReference type="EMBL" id="HEC05338.1"/>
    </source>
</evidence>
<dbReference type="InterPro" id="IPR021133">
    <property type="entry name" value="HEAT_type_2"/>
</dbReference>
<feature type="compositionally biased region" description="Acidic residues" evidence="2">
    <location>
        <begin position="457"/>
        <end position="472"/>
    </location>
</feature>
<dbReference type="Proteomes" id="UP000886339">
    <property type="component" value="Unassembled WGS sequence"/>
</dbReference>
<proteinExistence type="predicted"/>
<feature type="region of interest" description="Disordered" evidence="2">
    <location>
        <begin position="457"/>
        <end position="481"/>
    </location>
</feature>